<dbReference type="Pfam" id="PF03222">
    <property type="entry name" value="Trp_Tyr_perm"/>
    <property type="match status" value="1"/>
</dbReference>
<dbReference type="RefSeq" id="WP_044012275.1">
    <property type="nucleotide sequence ID" value="NZ_CCVW01000004.1"/>
</dbReference>
<evidence type="ECO:0000256" key="9">
    <source>
        <dbReference type="ARBA" id="ARBA00023136"/>
    </source>
</evidence>
<dbReference type="AlphaFoldDB" id="A0A078KXH6"/>
<evidence type="ECO:0000256" key="3">
    <source>
        <dbReference type="ARBA" id="ARBA00022475"/>
    </source>
</evidence>
<dbReference type="GO" id="GO:0015293">
    <property type="term" value="F:symporter activity"/>
    <property type="evidence" value="ECO:0007669"/>
    <property type="project" value="UniProtKB-KW"/>
</dbReference>
<feature type="transmembrane region" description="Helical" evidence="11">
    <location>
        <begin position="146"/>
        <end position="162"/>
    </location>
</feature>
<evidence type="ECO:0000313" key="13">
    <source>
        <dbReference type="Proteomes" id="UP000044071"/>
    </source>
</evidence>
<feature type="transmembrane region" description="Helical" evidence="11">
    <location>
        <begin position="211"/>
        <end position="238"/>
    </location>
</feature>
<feature type="transmembrane region" description="Helical" evidence="11">
    <location>
        <begin position="258"/>
        <end position="278"/>
    </location>
</feature>
<keyword evidence="7" id="KW-0029">Amino-acid transport</keyword>
<keyword evidence="8 11" id="KW-1133">Transmembrane helix</keyword>
<keyword evidence="6" id="KW-0769">Symport</keyword>
<keyword evidence="9 11" id="KW-0472">Membrane</keyword>
<keyword evidence="3" id="KW-1003">Cell membrane</keyword>
<proteinExistence type="predicted"/>
<feature type="transmembrane region" description="Helical" evidence="11">
    <location>
        <begin position="382"/>
        <end position="400"/>
    </location>
</feature>
<dbReference type="InterPro" id="IPR018227">
    <property type="entry name" value="Amino_acid_transport_2"/>
</dbReference>
<evidence type="ECO:0000256" key="4">
    <source>
        <dbReference type="ARBA" id="ARBA00022519"/>
    </source>
</evidence>
<dbReference type="Gene3D" id="1.20.1740.10">
    <property type="entry name" value="Amino acid/polyamine transporter I"/>
    <property type="match status" value="1"/>
</dbReference>
<comment type="catalytic activity">
    <reaction evidence="10">
        <text>L-serine(in) + H(+)(in) = L-serine(out) + H(+)(out)</text>
        <dbReference type="Rhea" id="RHEA:28887"/>
        <dbReference type="ChEBI" id="CHEBI:15378"/>
        <dbReference type="ChEBI" id="CHEBI:33384"/>
    </reaction>
    <physiologicalReaction direction="right-to-left" evidence="10">
        <dbReference type="Rhea" id="RHEA:28889"/>
    </physiologicalReaction>
</comment>
<evidence type="ECO:0000313" key="12">
    <source>
        <dbReference type="EMBL" id="CDZ79115.1"/>
    </source>
</evidence>
<feature type="transmembrane region" description="Helical" evidence="11">
    <location>
        <begin position="55"/>
        <end position="72"/>
    </location>
</feature>
<dbReference type="Proteomes" id="UP000044071">
    <property type="component" value="Unassembled WGS sequence"/>
</dbReference>
<name>A0A078KXH6_9GAMM</name>
<dbReference type="OrthoDB" id="1627372at2"/>
<feature type="transmembrane region" description="Helical" evidence="11">
    <location>
        <begin position="412"/>
        <end position="433"/>
    </location>
</feature>
<feature type="transmembrane region" description="Helical" evidence="11">
    <location>
        <begin position="353"/>
        <end position="376"/>
    </location>
</feature>
<dbReference type="PANTHER" id="PTHR35334:SF2">
    <property type="entry name" value="SERINE TRANSPORTER SDAC"/>
    <property type="match status" value="1"/>
</dbReference>
<evidence type="ECO:0000256" key="2">
    <source>
        <dbReference type="ARBA" id="ARBA00022448"/>
    </source>
</evidence>
<reference evidence="12 13" key="1">
    <citation type="submission" date="2014-06" db="EMBL/GenBank/DDBJ databases">
        <authorList>
            <person name="Urmite Genomes Urmite Genomes"/>
        </authorList>
    </citation>
    <scope>NUCLEOTIDE SEQUENCE [LARGE SCALE GENOMIC DNA]</scope>
</reference>
<gene>
    <name evidence="12" type="primary">sdaC</name>
    <name evidence="12" type="ORF">BN59_03432</name>
</gene>
<evidence type="ECO:0000256" key="8">
    <source>
        <dbReference type="ARBA" id="ARBA00022989"/>
    </source>
</evidence>
<feature type="transmembrane region" description="Helical" evidence="11">
    <location>
        <begin position="174"/>
        <end position="191"/>
    </location>
</feature>
<evidence type="ECO:0000256" key="6">
    <source>
        <dbReference type="ARBA" id="ARBA00022847"/>
    </source>
</evidence>
<dbReference type="GO" id="GO:0015171">
    <property type="term" value="F:amino acid transmembrane transporter activity"/>
    <property type="evidence" value="ECO:0007669"/>
    <property type="project" value="InterPro"/>
</dbReference>
<dbReference type="PANTHER" id="PTHR35334">
    <property type="entry name" value="SERINE TRANSPORTER"/>
    <property type="match status" value="1"/>
</dbReference>
<dbReference type="InterPro" id="IPR004694">
    <property type="entry name" value="Hydroxy_aa_transpt"/>
</dbReference>
<feature type="transmembrane region" description="Helical" evidence="11">
    <location>
        <begin position="106"/>
        <end position="126"/>
    </location>
</feature>
<evidence type="ECO:0000256" key="1">
    <source>
        <dbReference type="ARBA" id="ARBA00004429"/>
    </source>
</evidence>
<dbReference type="GO" id="GO:0005886">
    <property type="term" value="C:plasma membrane"/>
    <property type="evidence" value="ECO:0007669"/>
    <property type="project" value="UniProtKB-SubCell"/>
</dbReference>
<feature type="transmembrane region" description="Helical" evidence="11">
    <location>
        <begin position="30"/>
        <end position="49"/>
    </location>
</feature>
<dbReference type="NCBIfam" id="TIGR00814">
    <property type="entry name" value="stp"/>
    <property type="match status" value="1"/>
</dbReference>
<dbReference type="EMBL" id="CCSB01000004">
    <property type="protein sequence ID" value="CDZ79115.1"/>
    <property type="molecule type" value="Genomic_DNA"/>
</dbReference>
<keyword evidence="5 11" id="KW-0812">Transmembrane</keyword>
<dbReference type="eggNOG" id="COG0814">
    <property type="taxonomic scope" value="Bacteria"/>
</dbReference>
<sequence>MSHEGISVLSSDEANEASVAISSWRKQDTVWMLSLYGTAIGAGTLFLPINAGLHGIWPLIIMTILAFPMTYYSHQALCRFVLSSSSANNGITEVVEEHFGKFAGKLLTLLYFFAIYPILLMYSVAITNTTESFLVNQIGVSAPPRALLAIILIMALMAIVRFGQEIIVKSMSVLVYPFVSILIILSLYLVPHWNDAIFQTKALTQSGTSNGFLMTLWLTIPVMVFSFNHSPIISSFAVNQKQTYGKDAELRSSGILKYSHIMMVVTVMLFVFSCVLSLSPQDLALAKKQNISILSYLANHFHTPTIAYIAPIIAFIAIAKSFLGHYLGASEGLHGLVVKSLRSRGKTISSRKLYTIIEIFMVISCWAVATINPNILTMIETLGGPVIALILFLMPMYAILKVPAMRKYRQLWANIFITSIGIVAISAILYSLIS</sequence>
<evidence type="ECO:0000256" key="7">
    <source>
        <dbReference type="ARBA" id="ARBA00022970"/>
    </source>
</evidence>
<dbReference type="STRING" id="1034943.BN59_03432"/>
<evidence type="ECO:0000256" key="10">
    <source>
        <dbReference type="ARBA" id="ARBA00047996"/>
    </source>
</evidence>
<organism evidence="12 13">
    <name type="scientific">Legionella massiliensis</name>
    <dbReference type="NCBI Taxonomy" id="1034943"/>
    <lineage>
        <taxon>Bacteria</taxon>
        <taxon>Pseudomonadati</taxon>
        <taxon>Pseudomonadota</taxon>
        <taxon>Gammaproteobacteria</taxon>
        <taxon>Legionellales</taxon>
        <taxon>Legionellaceae</taxon>
        <taxon>Legionella</taxon>
    </lineage>
</organism>
<protein>
    <submittedName>
        <fullName evidence="12">Serine transporter</fullName>
    </submittedName>
</protein>
<evidence type="ECO:0000256" key="5">
    <source>
        <dbReference type="ARBA" id="ARBA00022692"/>
    </source>
</evidence>
<keyword evidence="2" id="KW-0813">Transport</keyword>
<evidence type="ECO:0000256" key="11">
    <source>
        <dbReference type="SAM" id="Phobius"/>
    </source>
</evidence>
<keyword evidence="13" id="KW-1185">Reference proteome</keyword>
<accession>A0A078KXH6</accession>
<comment type="subcellular location">
    <subcellularLocation>
        <location evidence="1">Cell inner membrane</location>
        <topology evidence="1">Multi-pass membrane protein</topology>
    </subcellularLocation>
</comment>
<feature type="transmembrane region" description="Helical" evidence="11">
    <location>
        <begin position="305"/>
        <end position="323"/>
    </location>
</feature>
<keyword evidence="4" id="KW-0997">Cell inner membrane</keyword>